<feature type="repeat" description="WD" evidence="3">
    <location>
        <begin position="314"/>
        <end position="346"/>
    </location>
</feature>
<evidence type="ECO:0000256" key="1">
    <source>
        <dbReference type="ARBA" id="ARBA00022574"/>
    </source>
</evidence>
<feature type="repeat" description="WD" evidence="3">
    <location>
        <begin position="1"/>
        <end position="40"/>
    </location>
</feature>
<feature type="non-terminal residue" evidence="4">
    <location>
        <position position="346"/>
    </location>
</feature>
<feature type="non-terminal residue" evidence="4">
    <location>
        <position position="1"/>
    </location>
</feature>
<keyword evidence="2" id="KW-0677">Repeat</keyword>
<dbReference type="EMBL" id="CAAE01014677">
    <property type="protein sequence ID" value="CAG02159.1"/>
    <property type="molecule type" value="Genomic_DNA"/>
</dbReference>
<accession>Q4SB23</accession>
<reference evidence="4" key="2">
    <citation type="submission" date="2004-02" db="EMBL/GenBank/DDBJ databases">
        <authorList>
            <consortium name="Genoscope"/>
            <consortium name="Whitehead Institute Centre for Genome Research"/>
        </authorList>
    </citation>
    <scope>NUCLEOTIDE SEQUENCE</scope>
</reference>
<dbReference type="PANTHER" id="PTHR19878">
    <property type="entry name" value="AUTOPHAGY PROTEIN 16-LIKE"/>
    <property type="match status" value="1"/>
</dbReference>
<evidence type="ECO:0000256" key="3">
    <source>
        <dbReference type="PROSITE-ProRule" id="PRU00221"/>
    </source>
</evidence>
<dbReference type="OrthoDB" id="6262491at2759"/>
<dbReference type="Pfam" id="PF00400">
    <property type="entry name" value="WD40"/>
    <property type="match status" value="7"/>
</dbReference>
<dbReference type="SMART" id="SM00320">
    <property type="entry name" value="WD40"/>
    <property type="match status" value="7"/>
</dbReference>
<dbReference type="Gene3D" id="2.130.10.10">
    <property type="entry name" value="YVTN repeat-like/Quinoprotein amine dehydrogenase"/>
    <property type="match status" value="4"/>
</dbReference>
<proteinExistence type="predicted"/>
<feature type="repeat" description="WD" evidence="3">
    <location>
        <begin position="105"/>
        <end position="146"/>
    </location>
</feature>
<dbReference type="SUPFAM" id="SSF50978">
    <property type="entry name" value="WD40 repeat-like"/>
    <property type="match status" value="1"/>
</dbReference>
<sequence length="346" mass="37566">DAHEQGINAASFSSAELLATGGTDRVVKLWDVSSGRFLTLVLPTVVMTSPRVSSGSLAHRGTLEGSAEGITCVDFSQTGHGVLAASYDRSALLWQRGSAVPKLTLTGHSRKVTAARFCTLPHQAATGSADRTIRHWDLHRAACVQLLQVASYCSDLVCADHLIISGHYDRKVRVWDSRMLSCIQELPVHGRITSLDINSDHRQLLSCCRDNSLQLIDLRRWSKDCMFFRADGFICGSDSTKAVIRCVGDQDDSLSGASVDLEQTDDKHASLMRRVFFPCCLVNSPDGDFLAAGSANGSLYIWNVSTGKLETHLPGKHSSAISAVSWSPSGKYVVSVDRSRTAVLWS</sequence>
<dbReference type="InterPro" id="IPR036322">
    <property type="entry name" value="WD40_repeat_dom_sf"/>
</dbReference>
<dbReference type="PROSITE" id="PS50294">
    <property type="entry name" value="WD_REPEATS_REGION"/>
    <property type="match status" value="3"/>
</dbReference>
<dbReference type="InterPro" id="IPR015943">
    <property type="entry name" value="WD40/YVTN_repeat-like_dom_sf"/>
</dbReference>
<feature type="repeat" description="WD" evidence="3">
    <location>
        <begin position="63"/>
        <end position="95"/>
    </location>
</feature>
<gene>
    <name evidence="4" type="ORF">GSTENG00021160001</name>
</gene>
<dbReference type="InterPro" id="IPR019775">
    <property type="entry name" value="WD40_repeat_CS"/>
</dbReference>
<dbReference type="InterPro" id="IPR045160">
    <property type="entry name" value="ATG16"/>
</dbReference>
<reference evidence="4" key="1">
    <citation type="journal article" date="2004" name="Nature">
        <title>Genome duplication in the teleost fish Tetraodon nigroviridis reveals the early vertebrate proto-karyotype.</title>
        <authorList>
            <person name="Jaillon O."/>
            <person name="Aury J.-M."/>
            <person name="Brunet F."/>
            <person name="Petit J.-L."/>
            <person name="Stange-Thomann N."/>
            <person name="Mauceli E."/>
            <person name="Bouneau L."/>
            <person name="Fischer C."/>
            <person name="Ozouf-Costaz C."/>
            <person name="Bernot A."/>
            <person name="Nicaud S."/>
            <person name="Jaffe D."/>
            <person name="Fisher S."/>
            <person name="Lutfalla G."/>
            <person name="Dossat C."/>
            <person name="Segurens B."/>
            <person name="Dasilva C."/>
            <person name="Salanoubat M."/>
            <person name="Levy M."/>
            <person name="Boudet N."/>
            <person name="Castellano S."/>
            <person name="Anthouard V."/>
            <person name="Jubin C."/>
            <person name="Castelli V."/>
            <person name="Katinka M."/>
            <person name="Vacherie B."/>
            <person name="Biemont C."/>
            <person name="Skalli Z."/>
            <person name="Cattolico L."/>
            <person name="Poulain J."/>
            <person name="De Berardinis V."/>
            <person name="Cruaud C."/>
            <person name="Duprat S."/>
            <person name="Brottier P."/>
            <person name="Coutanceau J.-P."/>
            <person name="Gouzy J."/>
            <person name="Parra G."/>
            <person name="Lardier G."/>
            <person name="Chapple C."/>
            <person name="McKernan K.J."/>
            <person name="McEwan P."/>
            <person name="Bosak S."/>
            <person name="Kellis M."/>
            <person name="Volff J.-N."/>
            <person name="Guigo R."/>
            <person name="Zody M.C."/>
            <person name="Mesirov J."/>
            <person name="Lindblad-Toh K."/>
            <person name="Birren B."/>
            <person name="Nusbaum C."/>
            <person name="Kahn D."/>
            <person name="Robinson-Rechavi M."/>
            <person name="Laudet V."/>
            <person name="Schachter V."/>
            <person name="Quetier F."/>
            <person name="Saurin W."/>
            <person name="Scarpelli C."/>
            <person name="Wincker P."/>
            <person name="Lander E.S."/>
            <person name="Weissenbach J."/>
            <person name="Roest Crollius H."/>
        </authorList>
    </citation>
    <scope>NUCLEOTIDE SEQUENCE [LARGE SCALE GENOMIC DNA]</scope>
</reference>
<dbReference type="PANTHER" id="PTHR19878:SF7">
    <property type="entry name" value="PROTEIN ATG16L2"/>
    <property type="match status" value="1"/>
</dbReference>
<dbReference type="InterPro" id="IPR020472">
    <property type="entry name" value="WD40_PAC1"/>
</dbReference>
<dbReference type="AlphaFoldDB" id="Q4SB23"/>
<dbReference type="KEGG" id="tng:GSTEN00021160G001"/>
<dbReference type="PROSITE" id="PS50082">
    <property type="entry name" value="WD_REPEATS_2"/>
    <property type="match status" value="5"/>
</dbReference>
<feature type="repeat" description="WD" evidence="3">
    <location>
        <begin position="284"/>
        <end position="312"/>
    </location>
</feature>
<comment type="caution">
    <text evidence="4">The sequence shown here is derived from an EMBL/GenBank/DDBJ whole genome shotgun (WGS) entry which is preliminary data.</text>
</comment>
<dbReference type="InterPro" id="IPR001680">
    <property type="entry name" value="WD40_rpt"/>
</dbReference>
<dbReference type="PROSITE" id="PS00678">
    <property type="entry name" value="WD_REPEATS_1"/>
    <property type="match status" value="2"/>
</dbReference>
<dbReference type="PRINTS" id="PR00320">
    <property type="entry name" value="GPROTEINBRPT"/>
</dbReference>
<protein>
    <submittedName>
        <fullName evidence="4">(spotted green pufferfish) hypothetical protein</fullName>
    </submittedName>
</protein>
<organism evidence="4">
    <name type="scientific">Tetraodon nigroviridis</name>
    <name type="common">Spotted green pufferfish</name>
    <name type="synonym">Chelonodon nigroviridis</name>
    <dbReference type="NCBI Taxonomy" id="99883"/>
    <lineage>
        <taxon>Eukaryota</taxon>
        <taxon>Metazoa</taxon>
        <taxon>Chordata</taxon>
        <taxon>Craniata</taxon>
        <taxon>Vertebrata</taxon>
        <taxon>Euteleostomi</taxon>
        <taxon>Actinopterygii</taxon>
        <taxon>Neopterygii</taxon>
        <taxon>Teleostei</taxon>
        <taxon>Neoteleostei</taxon>
        <taxon>Acanthomorphata</taxon>
        <taxon>Eupercaria</taxon>
        <taxon>Tetraodontiformes</taxon>
        <taxon>Tetradontoidea</taxon>
        <taxon>Tetraodontidae</taxon>
        <taxon>Tetraodon</taxon>
    </lineage>
</organism>
<evidence type="ECO:0000313" key="4">
    <source>
        <dbReference type="EMBL" id="CAG02159.1"/>
    </source>
</evidence>
<keyword evidence="1 3" id="KW-0853">WD repeat</keyword>
<dbReference type="GO" id="GO:0000045">
    <property type="term" value="P:autophagosome assembly"/>
    <property type="evidence" value="ECO:0007669"/>
    <property type="project" value="InterPro"/>
</dbReference>
<evidence type="ECO:0000256" key="2">
    <source>
        <dbReference type="ARBA" id="ARBA00022737"/>
    </source>
</evidence>
<name>Q4SB23_TETNG</name>